<reference evidence="2" key="1">
    <citation type="submission" date="2017-09" db="EMBL/GenBank/DDBJ databases">
        <authorList>
            <person name="Regsiter A."/>
            <person name="William W."/>
        </authorList>
    </citation>
    <scope>NUCLEOTIDE SEQUENCE [LARGE SCALE GENOMIC DNA]</scope>
    <source>
        <strain evidence="2">500-1</strain>
    </source>
</reference>
<dbReference type="RefSeq" id="WP_097013299.1">
    <property type="nucleotide sequence ID" value="NZ_LT907975.1"/>
</dbReference>
<name>A0A2C8FDI7_9BACT</name>
<dbReference type="KEGG" id="pprf:DPRO_3684"/>
<evidence type="ECO:0000313" key="2">
    <source>
        <dbReference type="Proteomes" id="UP000219215"/>
    </source>
</evidence>
<sequence>MIAKFETEQGWSFMECVKLDTQNERIAPAMAEEECSYTFGVEDKAKDCKRLVLARYDGDLVAVYYDKKAYLMNDQGDTVCAL</sequence>
<organism evidence="1 2">
    <name type="scientific">Pseudodesulfovibrio profundus</name>
    <dbReference type="NCBI Taxonomy" id="57320"/>
    <lineage>
        <taxon>Bacteria</taxon>
        <taxon>Pseudomonadati</taxon>
        <taxon>Thermodesulfobacteriota</taxon>
        <taxon>Desulfovibrionia</taxon>
        <taxon>Desulfovibrionales</taxon>
        <taxon>Desulfovibrionaceae</taxon>
    </lineage>
</organism>
<dbReference type="AlphaFoldDB" id="A0A2C8FDI7"/>
<accession>A0A2C8FDI7</accession>
<proteinExistence type="predicted"/>
<gene>
    <name evidence="1" type="ORF">DPRO_3684</name>
</gene>
<protein>
    <submittedName>
        <fullName evidence="1">Uncharacterized protein</fullName>
    </submittedName>
</protein>
<evidence type="ECO:0000313" key="1">
    <source>
        <dbReference type="EMBL" id="SOB60600.1"/>
    </source>
</evidence>
<keyword evidence="2" id="KW-1185">Reference proteome</keyword>
<dbReference type="EMBL" id="LT907975">
    <property type="protein sequence ID" value="SOB60600.1"/>
    <property type="molecule type" value="Genomic_DNA"/>
</dbReference>
<dbReference type="Proteomes" id="UP000219215">
    <property type="component" value="Chromosome DPRO"/>
</dbReference>